<reference evidence="1 2" key="1">
    <citation type="submission" date="2011-02" db="EMBL/GenBank/DDBJ databases">
        <title>The Genome Sequence of Sphaeroforma arctica JP610.</title>
        <authorList>
            <consortium name="The Broad Institute Genome Sequencing Platform"/>
            <person name="Russ C."/>
            <person name="Cuomo C."/>
            <person name="Young S.K."/>
            <person name="Zeng Q."/>
            <person name="Gargeya S."/>
            <person name="Alvarado L."/>
            <person name="Berlin A."/>
            <person name="Chapman S.B."/>
            <person name="Chen Z."/>
            <person name="Freedman E."/>
            <person name="Gellesch M."/>
            <person name="Goldberg J."/>
            <person name="Griggs A."/>
            <person name="Gujja S."/>
            <person name="Heilman E."/>
            <person name="Heiman D."/>
            <person name="Howarth C."/>
            <person name="Mehta T."/>
            <person name="Neiman D."/>
            <person name="Pearson M."/>
            <person name="Roberts A."/>
            <person name="Saif S."/>
            <person name="Shea T."/>
            <person name="Shenoy N."/>
            <person name="Sisk P."/>
            <person name="Stolte C."/>
            <person name="Sykes S."/>
            <person name="White J."/>
            <person name="Yandava C."/>
            <person name="Burger G."/>
            <person name="Gray M.W."/>
            <person name="Holland P.W.H."/>
            <person name="King N."/>
            <person name="Lang F.B.F."/>
            <person name="Roger A.J."/>
            <person name="Ruiz-Trillo I."/>
            <person name="Haas B."/>
            <person name="Nusbaum C."/>
            <person name="Birren B."/>
        </authorList>
    </citation>
    <scope>NUCLEOTIDE SEQUENCE [LARGE SCALE GENOMIC DNA]</scope>
    <source>
        <strain evidence="1 2">JP610</strain>
    </source>
</reference>
<dbReference type="AlphaFoldDB" id="A0A0L0FT30"/>
<dbReference type="Proteomes" id="UP000054560">
    <property type="component" value="Unassembled WGS sequence"/>
</dbReference>
<dbReference type="RefSeq" id="XP_014152995.1">
    <property type="nucleotide sequence ID" value="XM_014297520.1"/>
</dbReference>
<sequence length="152" mass="17503">MVEPMLPVDHLFVRVTYMQPASDLPPELSELLYMNIEAHADETPAPVEFDVPFSKRGTSQRTMGQFLNLHAYILGSYPYCVLPIAPAEVKSTSDKALETVSLVEWQLRYIVRHPTLYKDKRRVFEVLWEFLLDLGFSKPQCLMLVTGPFMPR</sequence>
<accession>A0A0L0FT30</accession>
<protein>
    <submittedName>
        <fullName evidence="1">Uncharacterized protein</fullName>
    </submittedName>
</protein>
<organism evidence="1 2">
    <name type="scientific">Sphaeroforma arctica JP610</name>
    <dbReference type="NCBI Taxonomy" id="667725"/>
    <lineage>
        <taxon>Eukaryota</taxon>
        <taxon>Ichthyosporea</taxon>
        <taxon>Ichthyophonida</taxon>
        <taxon>Sphaeroforma</taxon>
    </lineage>
</organism>
<dbReference type="GeneID" id="25909009"/>
<evidence type="ECO:0000313" key="1">
    <source>
        <dbReference type="EMBL" id="KNC79093.1"/>
    </source>
</evidence>
<proteinExistence type="predicted"/>
<name>A0A0L0FT30_9EUKA</name>
<evidence type="ECO:0000313" key="2">
    <source>
        <dbReference type="Proteomes" id="UP000054560"/>
    </source>
</evidence>
<gene>
    <name evidence="1" type="ORF">SARC_08505</name>
</gene>
<keyword evidence="2" id="KW-1185">Reference proteome</keyword>
<dbReference type="EMBL" id="KQ242366">
    <property type="protein sequence ID" value="KNC79093.1"/>
    <property type="molecule type" value="Genomic_DNA"/>
</dbReference>